<dbReference type="PROSITE" id="PS50297">
    <property type="entry name" value="ANK_REP_REGION"/>
    <property type="match status" value="1"/>
</dbReference>
<keyword evidence="1" id="KW-0040">ANK repeat</keyword>
<dbReference type="OrthoDB" id="6765020at2759"/>
<organism evidence="3 4">
    <name type="scientific">Cinara cedri</name>
    <dbReference type="NCBI Taxonomy" id="506608"/>
    <lineage>
        <taxon>Eukaryota</taxon>
        <taxon>Metazoa</taxon>
        <taxon>Ecdysozoa</taxon>
        <taxon>Arthropoda</taxon>
        <taxon>Hexapoda</taxon>
        <taxon>Insecta</taxon>
        <taxon>Pterygota</taxon>
        <taxon>Neoptera</taxon>
        <taxon>Paraneoptera</taxon>
        <taxon>Hemiptera</taxon>
        <taxon>Sternorrhyncha</taxon>
        <taxon>Aphidomorpha</taxon>
        <taxon>Aphidoidea</taxon>
        <taxon>Aphididae</taxon>
        <taxon>Lachninae</taxon>
        <taxon>Cinara</taxon>
    </lineage>
</organism>
<dbReference type="PROSITE" id="PS50088">
    <property type="entry name" value="ANK_REPEAT"/>
    <property type="match status" value="1"/>
</dbReference>
<dbReference type="Proteomes" id="UP000325440">
    <property type="component" value="Unassembled WGS sequence"/>
</dbReference>
<reference evidence="3 4" key="1">
    <citation type="submission" date="2019-08" db="EMBL/GenBank/DDBJ databases">
        <authorList>
            <person name="Alioto T."/>
            <person name="Alioto T."/>
            <person name="Gomez Garrido J."/>
        </authorList>
    </citation>
    <scope>NUCLEOTIDE SEQUENCE [LARGE SCALE GENOMIC DNA]</scope>
</reference>
<dbReference type="Pfam" id="PF06763">
    <property type="entry name" value="Minor_tail_Z"/>
    <property type="match status" value="1"/>
</dbReference>
<dbReference type="Pfam" id="PF00023">
    <property type="entry name" value="Ank"/>
    <property type="match status" value="1"/>
</dbReference>
<sequence length="691" mass="78573">MKKQVDISQLLEDCFEHLGVEVSYCNNKREEICKVRALIKRPDATYSIGKDGALTHQIASIEIRVQDVFSLWQGIGDYIKIDTKYYKIFEPPLKDSVNMVWRIEAIEVRLATTRALNKTALWLKAQAAKEISKEKQIKLNLIRKRLRIFKAKTSRLDVLIRANLYDIRASSLGKMKQTRTGAKAGKHEFTGGFIATMPRGNRGIFKRKGRTALPIKEVKLPLEPEASKIIKDLREIPAIQTCEVYPVIRKELVAPAVFVELASLEPGKDAGTEELALKARFEARIHAICTTLKREIPAIQTCEVYPAIRKELVAPAVFVELSSFEKGHDPGTEELALRARFEARIVIDSTVENAPIIVRSLAAEVARVINRNTWGMSVSPAEFVSAEVDGFRPELDAYIVWLVEWAHEVHVGKSVWLEEKIQSHKIDIGEVNAGKEIEQELGENSDIIEVMKQKLSQYKGTYRSWESYNFSVNHLFLIQKTIPRFKYHTTALHIASDINCIKVVNHLLAKGAKVDICDGGHYTPLTCARHKNNLEIVDLLQKEIDRIKLEQKKEEYIRSRKLFNERLESFGNAYIKSHIFKFYVCKQEVEYLLKKAKDFTQFEQEKKELKELLEIEQRKAAGEIMIVGIVAMVLIAAIGYTFMLSTSVVIGMCTSTLLVSTYTAYKVSHPDVKVEDCKLEINENVHASGKE</sequence>
<evidence type="ECO:0000256" key="1">
    <source>
        <dbReference type="PROSITE-ProRule" id="PRU00023"/>
    </source>
</evidence>
<dbReference type="SUPFAM" id="SSF48403">
    <property type="entry name" value="Ankyrin repeat"/>
    <property type="match status" value="1"/>
</dbReference>
<dbReference type="Gene3D" id="1.25.40.20">
    <property type="entry name" value="Ankyrin repeat-containing domain"/>
    <property type="match status" value="1"/>
</dbReference>
<dbReference type="EMBL" id="CABPRJ010002497">
    <property type="protein sequence ID" value="VVC46411.1"/>
    <property type="molecule type" value="Genomic_DNA"/>
</dbReference>
<dbReference type="InterPro" id="IPR002110">
    <property type="entry name" value="Ankyrin_rpt"/>
</dbReference>
<feature type="repeat" description="ANK" evidence="1">
    <location>
        <begin position="487"/>
        <end position="519"/>
    </location>
</feature>
<protein>
    <submittedName>
        <fullName evidence="3">Bacteriophage lambda, GpZ, minor tail,Ankyrin repeat-containing domain,Ankyrin repeat</fullName>
    </submittedName>
</protein>
<keyword evidence="2" id="KW-1133">Transmembrane helix</keyword>
<evidence type="ECO:0000313" key="4">
    <source>
        <dbReference type="Proteomes" id="UP000325440"/>
    </source>
</evidence>
<keyword evidence="2" id="KW-0812">Transmembrane</keyword>
<evidence type="ECO:0000256" key="2">
    <source>
        <dbReference type="SAM" id="Phobius"/>
    </source>
</evidence>
<name>A0A5E4NQZ0_9HEMI</name>
<dbReference type="SMART" id="SM00248">
    <property type="entry name" value="ANK"/>
    <property type="match status" value="2"/>
</dbReference>
<keyword evidence="2" id="KW-0472">Membrane</keyword>
<evidence type="ECO:0000313" key="3">
    <source>
        <dbReference type="EMBL" id="VVC46411.1"/>
    </source>
</evidence>
<keyword evidence="4" id="KW-1185">Reference proteome</keyword>
<dbReference type="InterPro" id="IPR010633">
    <property type="entry name" value="Phage_lambda_GpZ"/>
</dbReference>
<gene>
    <name evidence="3" type="ORF">CINCED_3A004425</name>
</gene>
<dbReference type="InterPro" id="IPR036770">
    <property type="entry name" value="Ankyrin_rpt-contain_sf"/>
</dbReference>
<proteinExistence type="predicted"/>
<accession>A0A5E4NQZ0</accession>
<feature type="transmembrane region" description="Helical" evidence="2">
    <location>
        <begin position="620"/>
        <end position="642"/>
    </location>
</feature>
<dbReference type="AlphaFoldDB" id="A0A5E4NQZ0"/>